<dbReference type="Proteomes" id="UP000008022">
    <property type="component" value="Unassembled WGS sequence"/>
</dbReference>
<keyword evidence="1 4" id="KW-0479">Metal-binding</keyword>
<keyword evidence="2 4" id="KW-0413">Isomerase</keyword>
<dbReference type="Gramene" id="ORUFI02G14580.1">
    <property type="protein sequence ID" value="ORUFI02G14580.1"/>
    <property type="gene ID" value="ORUFI02G14580"/>
</dbReference>
<dbReference type="SUPFAM" id="SSF51658">
    <property type="entry name" value="Xylose isomerase-like"/>
    <property type="match status" value="1"/>
</dbReference>
<dbReference type="EnsemblPlants" id="ORUFI02G14580.1">
    <property type="protein sequence ID" value="ORUFI02G14580.1"/>
    <property type="gene ID" value="ORUFI02G14580"/>
</dbReference>
<dbReference type="Gene3D" id="3.20.20.150">
    <property type="entry name" value="Divalent-metal-dependent TIM barrel enzymes"/>
    <property type="match status" value="1"/>
</dbReference>
<organism evidence="6 7">
    <name type="scientific">Oryza rufipogon</name>
    <name type="common">Brownbeard rice</name>
    <name type="synonym">Asian wild rice</name>
    <dbReference type="NCBI Taxonomy" id="4529"/>
    <lineage>
        <taxon>Eukaryota</taxon>
        <taxon>Viridiplantae</taxon>
        <taxon>Streptophyta</taxon>
        <taxon>Embryophyta</taxon>
        <taxon>Tracheophyta</taxon>
        <taxon>Spermatophyta</taxon>
        <taxon>Magnoliopsida</taxon>
        <taxon>Liliopsida</taxon>
        <taxon>Poales</taxon>
        <taxon>Poaceae</taxon>
        <taxon>BOP clade</taxon>
        <taxon>Oryzoideae</taxon>
        <taxon>Oryzeae</taxon>
        <taxon>Oryzinae</taxon>
        <taxon>Oryza</taxon>
    </lineage>
</organism>
<dbReference type="PANTHER" id="PTHR48306">
    <property type="entry name" value="XYLOSE ISOMERASE"/>
    <property type="match status" value="1"/>
</dbReference>
<reference evidence="7" key="1">
    <citation type="submission" date="2013-06" db="EMBL/GenBank/DDBJ databases">
        <authorList>
            <person name="Zhao Q."/>
        </authorList>
    </citation>
    <scope>NUCLEOTIDE SEQUENCE</scope>
    <source>
        <strain evidence="7">cv. W1943</strain>
    </source>
</reference>
<dbReference type="InterPro" id="IPR036237">
    <property type="entry name" value="Xyl_isomerase-like_sf"/>
</dbReference>
<sequence length="319" mass="36535">MSCAAAFTSSNGPLTMKKERERARARGDGERKAGSEFPSFLRSNWWCLHQQAFYNVECRRPRPQPPSSGLDSTGNSSDISSVPVHLLPLRQRLDQASWVGFPVSTVLNPHFFSILYTHIVSYLTQHLDLLNDRSPHLLLHHKGRSSEKRLKRIKLFAEDEIKWTCGQVRTVRETNKNLDEIVEYWQRNSSPEVKVYAYGVAQVKKTLEVTHYLRGENYVFWGGREGYQTLLNTDMKRELDHLANFLQATVDYKKNGFRAYNRNLPFYSSRRLWYHDCAYATKAARQGRAPASSVGNGGDNGRLPGRCASIPLFSYLDVT</sequence>
<dbReference type="InterPro" id="IPR001998">
    <property type="entry name" value="Xylose_isomerase"/>
</dbReference>
<keyword evidence="7" id="KW-1185">Reference proteome</keyword>
<evidence type="ECO:0000313" key="7">
    <source>
        <dbReference type="Proteomes" id="UP000008022"/>
    </source>
</evidence>
<dbReference type="eggNOG" id="ENOG502QRMS">
    <property type="taxonomic scope" value="Eukaryota"/>
</dbReference>
<keyword evidence="4" id="KW-0859">Xylose metabolism</keyword>
<protein>
    <recommendedName>
        <fullName evidence="4">Xylose isomerase</fullName>
        <ecNumber evidence="4">5.3.1.5</ecNumber>
    </recommendedName>
</protein>
<evidence type="ECO:0000256" key="5">
    <source>
        <dbReference type="SAM" id="MobiDB-lite"/>
    </source>
</evidence>
<comment type="similarity">
    <text evidence="4">Belongs to the xylose isomerase family.</text>
</comment>
<dbReference type="HOGENOM" id="CLU_931853_0_0_1"/>
<dbReference type="PANTHER" id="PTHR48306:SF1">
    <property type="entry name" value="XYLOSE ISOMERASE"/>
    <property type="match status" value="1"/>
</dbReference>
<dbReference type="PROSITE" id="PS51415">
    <property type="entry name" value="XYLOSE_ISOMERASE"/>
    <property type="match status" value="1"/>
</dbReference>
<proteinExistence type="inferred from homology"/>
<dbReference type="AlphaFoldDB" id="A0A0E0NDV5"/>
<evidence type="ECO:0000313" key="6">
    <source>
        <dbReference type="EnsemblPlants" id="ORUFI02G14580.1"/>
    </source>
</evidence>
<name>A0A0E0NDV5_ORYRU</name>
<evidence type="ECO:0000256" key="1">
    <source>
        <dbReference type="ARBA" id="ARBA00022723"/>
    </source>
</evidence>
<evidence type="ECO:0000256" key="3">
    <source>
        <dbReference type="ARBA" id="ARBA00023277"/>
    </source>
</evidence>
<comment type="catalytic activity">
    <reaction evidence="4">
        <text>alpha-D-xylose = alpha-D-xylulofuranose</text>
        <dbReference type="Rhea" id="RHEA:22816"/>
        <dbReference type="ChEBI" id="CHEBI:28518"/>
        <dbReference type="ChEBI" id="CHEBI:188998"/>
        <dbReference type="EC" id="5.3.1.5"/>
    </reaction>
</comment>
<dbReference type="EC" id="5.3.1.5" evidence="4"/>
<dbReference type="GO" id="GO:0009045">
    <property type="term" value="F:xylose isomerase activity"/>
    <property type="evidence" value="ECO:0007669"/>
    <property type="project" value="UniProtKB-EC"/>
</dbReference>
<evidence type="ECO:0000256" key="2">
    <source>
        <dbReference type="ARBA" id="ARBA00023235"/>
    </source>
</evidence>
<feature type="compositionally biased region" description="Basic and acidic residues" evidence="5">
    <location>
        <begin position="16"/>
        <end position="34"/>
    </location>
</feature>
<dbReference type="STRING" id="4529.A0A0E0NDV5"/>
<keyword evidence="3 4" id="KW-0119">Carbohydrate metabolism</keyword>
<evidence type="ECO:0000256" key="4">
    <source>
        <dbReference type="RuleBase" id="RU000609"/>
    </source>
</evidence>
<feature type="region of interest" description="Disordered" evidence="5">
    <location>
        <begin position="1"/>
        <end position="35"/>
    </location>
</feature>
<reference evidence="6" key="2">
    <citation type="submission" date="2015-06" db="UniProtKB">
        <authorList>
            <consortium name="EnsemblPlants"/>
        </authorList>
    </citation>
    <scope>IDENTIFICATION</scope>
</reference>
<dbReference type="GO" id="GO:0046872">
    <property type="term" value="F:metal ion binding"/>
    <property type="evidence" value="ECO:0007669"/>
    <property type="project" value="UniProtKB-KW"/>
</dbReference>
<accession>A0A0E0NDV5</accession>
<dbReference type="PRINTS" id="PR00688">
    <property type="entry name" value="XYLOSISMRASE"/>
</dbReference>
<dbReference type="GO" id="GO:0042732">
    <property type="term" value="P:D-xylose metabolic process"/>
    <property type="evidence" value="ECO:0007669"/>
    <property type="project" value="UniProtKB-KW"/>
</dbReference>